<accession>A0A0K2T7C3</accession>
<organism evidence="1">
    <name type="scientific">Lepeophtheirus salmonis</name>
    <name type="common">Salmon louse</name>
    <name type="synonym">Caligus salmonis</name>
    <dbReference type="NCBI Taxonomy" id="72036"/>
    <lineage>
        <taxon>Eukaryota</taxon>
        <taxon>Metazoa</taxon>
        <taxon>Ecdysozoa</taxon>
        <taxon>Arthropoda</taxon>
        <taxon>Crustacea</taxon>
        <taxon>Multicrustacea</taxon>
        <taxon>Hexanauplia</taxon>
        <taxon>Copepoda</taxon>
        <taxon>Siphonostomatoida</taxon>
        <taxon>Caligidae</taxon>
        <taxon>Lepeophtheirus</taxon>
    </lineage>
</organism>
<sequence>LHKFVYIIITLRRGSFYIYNNKNQIISQLTNANCSKESNTAIRRITLWEEWFRCIYGKGQGDNGLRAWSYNDTLNPKTNKSHKGSKGGHDVGIVCSSFLNHAA</sequence>
<protein>
    <submittedName>
        <fullName evidence="1">Uncharacterized protein</fullName>
    </submittedName>
</protein>
<proteinExistence type="predicted"/>
<evidence type="ECO:0000313" key="1">
    <source>
        <dbReference type="EMBL" id="CDW21502.1"/>
    </source>
</evidence>
<reference evidence="1" key="1">
    <citation type="submission" date="2014-05" db="EMBL/GenBank/DDBJ databases">
        <authorList>
            <person name="Chronopoulou M."/>
        </authorList>
    </citation>
    <scope>NUCLEOTIDE SEQUENCE</scope>
    <source>
        <tissue evidence="1">Whole organism</tissue>
    </source>
</reference>
<dbReference type="EMBL" id="HACA01004141">
    <property type="protein sequence ID" value="CDW21502.1"/>
    <property type="molecule type" value="Transcribed_RNA"/>
</dbReference>
<dbReference type="AlphaFoldDB" id="A0A0K2T7C3"/>
<name>A0A0K2T7C3_LEPSM</name>
<feature type="non-terminal residue" evidence="1">
    <location>
        <position position="1"/>
    </location>
</feature>